<accession>A0A7X9RZ18</accession>
<dbReference type="Pfam" id="PF12636">
    <property type="entry name" value="DUF3781"/>
    <property type="match status" value="1"/>
</dbReference>
<dbReference type="AlphaFoldDB" id="A0A7X9RZ18"/>
<proteinExistence type="predicted"/>
<dbReference type="EMBL" id="JABANE010000093">
    <property type="protein sequence ID" value="NME71315.1"/>
    <property type="molecule type" value="Genomic_DNA"/>
</dbReference>
<organism evidence="1 2">
    <name type="scientific">Flammeovirga aprica JL-4</name>
    <dbReference type="NCBI Taxonomy" id="694437"/>
    <lineage>
        <taxon>Bacteria</taxon>
        <taxon>Pseudomonadati</taxon>
        <taxon>Bacteroidota</taxon>
        <taxon>Cytophagia</taxon>
        <taxon>Cytophagales</taxon>
        <taxon>Flammeovirgaceae</taxon>
        <taxon>Flammeovirga</taxon>
    </lineage>
</organism>
<comment type="caution">
    <text evidence="1">The sequence shown here is derived from an EMBL/GenBank/DDBJ whole genome shotgun (WGS) entry which is preliminary data.</text>
</comment>
<name>A0A7X9RZ18_9BACT</name>
<evidence type="ECO:0000313" key="1">
    <source>
        <dbReference type="EMBL" id="NME71315.1"/>
    </source>
</evidence>
<gene>
    <name evidence="1" type="ORF">HHU12_25340</name>
</gene>
<evidence type="ECO:0000313" key="2">
    <source>
        <dbReference type="Proteomes" id="UP000576082"/>
    </source>
</evidence>
<protein>
    <submittedName>
        <fullName evidence="1">DUF3781 domain-containing protein</fullName>
    </submittedName>
</protein>
<dbReference type="Proteomes" id="UP000576082">
    <property type="component" value="Unassembled WGS sequence"/>
</dbReference>
<keyword evidence="2" id="KW-1185">Reference proteome</keyword>
<dbReference type="InterPro" id="IPR024229">
    <property type="entry name" value="DUF3781"/>
</dbReference>
<reference evidence="1 2" key="1">
    <citation type="submission" date="2020-04" db="EMBL/GenBank/DDBJ databases">
        <title>Flammeovirga sp. SR4, a novel species isolated from seawater.</title>
        <authorList>
            <person name="Wang X."/>
        </authorList>
    </citation>
    <scope>NUCLEOTIDE SEQUENCE [LARGE SCALE GENOMIC DNA]</scope>
    <source>
        <strain evidence="1 2">ATCC 23126</strain>
    </source>
</reference>
<sequence>MINILCYTELVYGRINKKLSIALNKNEIENLLLKVLQNTDEKDYVKIGKNYYISNLEHNIRVTVNSYTFRVITVYRLEK</sequence>